<dbReference type="PANTHER" id="PTHR37816:SF2">
    <property type="entry name" value="DNA TOPOLOGY MODULATION PROTEIN FLAR-RELATED PROTEIN"/>
    <property type="match status" value="1"/>
</dbReference>
<gene>
    <name evidence="2" type="ORF">C1O36_06070</name>
    <name evidence="3" type="ORF">NCTC12218_00283</name>
</gene>
<evidence type="ECO:0000313" key="2">
    <source>
        <dbReference type="EMBL" id="NHA34089.1"/>
    </source>
</evidence>
<dbReference type="EMBL" id="LR962863">
    <property type="protein sequence ID" value="CAD7358702.1"/>
    <property type="molecule type" value="Genomic_DNA"/>
</dbReference>
<reference evidence="3" key="2">
    <citation type="submission" date="2018-06" db="EMBL/GenBank/DDBJ databases">
        <authorList>
            <consortium name="Pathogen Informatics"/>
            <person name="Doyle S."/>
        </authorList>
    </citation>
    <scope>NUCLEOTIDE SEQUENCE [LARGE SCALE GENOMIC DNA]</scope>
    <source>
        <strain evidence="3">NCTC12218</strain>
    </source>
</reference>
<organism evidence="3">
    <name type="scientific">Staphylococcus schleiferi</name>
    <dbReference type="NCBI Taxonomy" id="1295"/>
    <lineage>
        <taxon>Bacteria</taxon>
        <taxon>Bacillati</taxon>
        <taxon>Bacillota</taxon>
        <taxon>Bacilli</taxon>
        <taxon>Bacillales</taxon>
        <taxon>Staphylococcaceae</taxon>
        <taxon>Staphylococcus</taxon>
    </lineage>
</organism>
<dbReference type="PANTHER" id="PTHR37816">
    <property type="entry name" value="YALI0E33011P"/>
    <property type="match status" value="1"/>
</dbReference>
<dbReference type="RefSeq" id="WP_016425995.1">
    <property type="nucleotide sequence ID" value="NZ_CABKRV010000002.1"/>
</dbReference>
<dbReference type="EMBL" id="UHEF01000001">
    <property type="protein sequence ID" value="SUM86493.1"/>
    <property type="molecule type" value="Genomic_DNA"/>
</dbReference>
<dbReference type="Proteomes" id="UP000572988">
    <property type="component" value="Unassembled WGS sequence"/>
</dbReference>
<reference evidence="1 4" key="3">
    <citation type="submission" date="2020-11" db="EMBL/GenBank/DDBJ databases">
        <authorList>
            <consortium name="Pathogen Informatics"/>
        </authorList>
    </citation>
    <scope>NUCLEOTIDE SEQUENCE [LARGE SCALE GENOMIC DNA]</scope>
    <source>
        <strain evidence="1 4">NCTC12218</strain>
    </source>
</reference>
<dbReference type="EMBL" id="POVK01000016">
    <property type="protein sequence ID" value="NHA34089.1"/>
    <property type="molecule type" value="Genomic_DNA"/>
</dbReference>
<dbReference type="Proteomes" id="UP000264146">
    <property type="component" value="Chromosome"/>
</dbReference>
<evidence type="ECO:0000313" key="4">
    <source>
        <dbReference type="Proteomes" id="UP000264146"/>
    </source>
</evidence>
<accession>A0A7Z7QML1</accession>
<evidence type="ECO:0000313" key="3">
    <source>
        <dbReference type="EMBL" id="SUM86493.1"/>
    </source>
</evidence>
<evidence type="ECO:0000313" key="1">
    <source>
        <dbReference type="EMBL" id="CAD7358702.1"/>
    </source>
</evidence>
<dbReference type="GeneID" id="93789036"/>
<name>A0A7Z7QML1_STASC</name>
<reference evidence="2 5" key="1">
    <citation type="submission" date="2018-01" db="EMBL/GenBank/DDBJ databases">
        <title>Complete genome sequence of Staphylococcus Scheliferi isolated from human.</title>
        <authorList>
            <person name="Abouelkhair M.A."/>
            <person name="Bemis D.A."/>
            <person name="Kania S.A."/>
        </authorList>
    </citation>
    <scope>NUCLEOTIDE SEQUENCE [LARGE SCALE GENOMIC DNA]</scope>
    <source>
        <strain evidence="2 5">ATCC 43808</strain>
    </source>
</reference>
<proteinExistence type="predicted"/>
<dbReference type="InterPro" id="IPR052922">
    <property type="entry name" value="Cytidylate_Kinase-2"/>
</dbReference>
<evidence type="ECO:0000313" key="5">
    <source>
        <dbReference type="Proteomes" id="UP000572988"/>
    </source>
</evidence>
<dbReference type="AlphaFoldDB" id="A0A7Z7QML1"/>
<dbReference type="Gene3D" id="3.40.50.300">
    <property type="entry name" value="P-loop containing nucleotide triphosphate hydrolases"/>
    <property type="match status" value="1"/>
</dbReference>
<keyword evidence="5" id="KW-1185">Reference proteome</keyword>
<dbReference type="SUPFAM" id="SSF52540">
    <property type="entry name" value="P-loop containing nucleoside triphosphate hydrolases"/>
    <property type="match status" value="1"/>
</dbReference>
<dbReference type="InterPro" id="IPR027417">
    <property type="entry name" value="P-loop_NTPase"/>
</dbReference>
<protein>
    <submittedName>
        <fullName evidence="2 3">Topology modulation protein</fullName>
    </submittedName>
</protein>
<sequence>MYQRIVIVGTPGSGKSTLAERIGERLHIPVTHLDQFAWEDGELMAPHILEQRIVNLVKNEKWICDGTYSETLELRIKNADLLIWLTDSRWKCILRVLYRYVKSKFSPQIGHNPDIISLDFLIYIWNYNKKFEALINECYAPYRSNCQLWIR</sequence>